<reference evidence="1 2" key="1">
    <citation type="submission" date="2019-02" db="EMBL/GenBank/DDBJ databases">
        <title>Deep-cultivation of Planctomycetes and their phenomic and genomic characterization uncovers novel biology.</title>
        <authorList>
            <person name="Wiegand S."/>
            <person name="Jogler M."/>
            <person name="Boedeker C."/>
            <person name="Pinto D."/>
            <person name="Vollmers J."/>
            <person name="Rivas-Marin E."/>
            <person name="Kohn T."/>
            <person name="Peeters S.H."/>
            <person name="Heuer A."/>
            <person name="Rast P."/>
            <person name="Oberbeckmann S."/>
            <person name="Bunk B."/>
            <person name="Jeske O."/>
            <person name="Meyerdierks A."/>
            <person name="Storesund J.E."/>
            <person name="Kallscheuer N."/>
            <person name="Luecker S."/>
            <person name="Lage O.M."/>
            <person name="Pohl T."/>
            <person name="Merkel B.J."/>
            <person name="Hornburger P."/>
            <person name="Mueller R.-W."/>
            <person name="Bruemmer F."/>
            <person name="Labrenz M."/>
            <person name="Spormann A.M."/>
            <person name="Op den Camp H."/>
            <person name="Overmann J."/>
            <person name="Amann R."/>
            <person name="Jetten M.S.M."/>
            <person name="Mascher T."/>
            <person name="Medema M.H."/>
            <person name="Devos D.P."/>
            <person name="Kaster A.-K."/>
            <person name="Ovreas L."/>
            <person name="Rohde M."/>
            <person name="Galperin M.Y."/>
            <person name="Jogler C."/>
        </authorList>
    </citation>
    <scope>NUCLEOTIDE SEQUENCE [LARGE SCALE GENOMIC DNA]</scope>
    <source>
        <strain evidence="1 2">V22</strain>
    </source>
</reference>
<dbReference type="InterPro" id="IPR011042">
    <property type="entry name" value="6-blade_b-propeller_TolB-like"/>
</dbReference>
<dbReference type="RefSeq" id="WP_145262248.1">
    <property type="nucleotide sequence ID" value="NZ_CP036316.1"/>
</dbReference>
<name>A0A517T8T8_9PLAN</name>
<gene>
    <name evidence="1" type="primary">vgb_2</name>
    <name evidence="1" type="ORF">V22_20370</name>
</gene>
<dbReference type="EMBL" id="CP036316">
    <property type="protein sequence ID" value="QDT64794.1"/>
    <property type="molecule type" value="Genomic_DNA"/>
</dbReference>
<protein>
    <submittedName>
        <fullName evidence="1">Virginiamycin B lyase</fullName>
    </submittedName>
</protein>
<keyword evidence="2" id="KW-1185">Reference proteome</keyword>
<accession>A0A517T8T8</accession>
<dbReference type="Gene3D" id="2.120.10.30">
    <property type="entry name" value="TolB, C-terminal domain"/>
    <property type="match status" value="1"/>
</dbReference>
<dbReference type="SUPFAM" id="SSF63829">
    <property type="entry name" value="Calcium-dependent phosphotriesterase"/>
    <property type="match status" value="1"/>
</dbReference>
<dbReference type="GO" id="GO:0016829">
    <property type="term" value="F:lyase activity"/>
    <property type="evidence" value="ECO:0007669"/>
    <property type="project" value="UniProtKB-KW"/>
</dbReference>
<dbReference type="KEGG" id="chya:V22_20370"/>
<evidence type="ECO:0000313" key="2">
    <source>
        <dbReference type="Proteomes" id="UP000319976"/>
    </source>
</evidence>
<dbReference type="OrthoDB" id="791543at2"/>
<sequence length="355" mass="37930">MSIEVADREGFPLNVGSAHAAHHRLLGTNCISALARITAVICVAVLMVTLARSSYAQQGVLDHLHSIDIDAPPVVRRLVTHLANPVRVRLTSEGLPVILDSSRGELLRVSADGVLLSVTDGLHEPLGMTFTHDQTAVVAEHAGGRPGMGRLTQVFSDGTIEPIVEGLNGPTDVVVGEGDSLFAICAGDGTLIRVSRSGEWEIVAVDLPQPTALVRDISGDLYCSCAGDGTVRKISPSGSMMTLCEGLSAPADLAFDSKSRLIVASMESRALFYISSEGKTKTFALVPAGTISLEFDQQDNLFFINARRQELIKVLMNMCVDCPHCPEQLQLRFRRPARKAPLLPLPPSQPSGPVI</sequence>
<organism evidence="1 2">
    <name type="scientific">Calycomorphotria hydatis</name>
    <dbReference type="NCBI Taxonomy" id="2528027"/>
    <lineage>
        <taxon>Bacteria</taxon>
        <taxon>Pseudomonadati</taxon>
        <taxon>Planctomycetota</taxon>
        <taxon>Planctomycetia</taxon>
        <taxon>Planctomycetales</taxon>
        <taxon>Planctomycetaceae</taxon>
        <taxon>Calycomorphotria</taxon>
    </lineage>
</organism>
<dbReference type="AlphaFoldDB" id="A0A517T8T8"/>
<dbReference type="Proteomes" id="UP000319976">
    <property type="component" value="Chromosome"/>
</dbReference>
<keyword evidence="1" id="KW-0456">Lyase</keyword>
<evidence type="ECO:0000313" key="1">
    <source>
        <dbReference type="EMBL" id="QDT64794.1"/>
    </source>
</evidence>
<proteinExistence type="predicted"/>